<comment type="caution">
    <text evidence="1">The sequence shown here is derived from an EMBL/GenBank/DDBJ whole genome shotgun (WGS) entry which is preliminary data.</text>
</comment>
<dbReference type="EMBL" id="MCFJ01000001">
    <property type="protein sequence ID" value="ORY70910.1"/>
    <property type="molecule type" value="Genomic_DNA"/>
</dbReference>
<dbReference type="SUPFAM" id="SSF50978">
    <property type="entry name" value="WD40 repeat-like"/>
    <property type="match status" value="1"/>
</dbReference>
<name>A0A1Y2EH58_9PEZI</name>
<dbReference type="Proteomes" id="UP000193689">
    <property type="component" value="Unassembled WGS sequence"/>
</dbReference>
<dbReference type="InterPro" id="IPR015943">
    <property type="entry name" value="WD40/YVTN_repeat-like_dom_sf"/>
</dbReference>
<dbReference type="Gene3D" id="2.130.10.10">
    <property type="entry name" value="YVTN repeat-like/Quinoprotein amine dehydrogenase"/>
    <property type="match status" value="1"/>
</dbReference>
<protein>
    <recommendedName>
        <fullName evidence="3">WD40-repeat-containing domain protein</fullName>
    </recommendedName>
</protein>
<dbReference type="AlphaFoldDB" id="A0A1Y2EH58"/>
<gene>
    <name evidence="1" type="ORF">BCR38DRAFT_479444</name>
</gene>
<organism evidence="1 2">
    <name type="scientific">Pseudomassariella vexata</name>
    <dbReference type="NCBI Taxonomy" id="1141098"/>
    <lineage>
        <taxon>Eukaryota</taxon>
        <taxon>Fungi</taxon>
        <taxon>Dikarya</taxon>
        <taxon>Ascomycota</taxon>
        <taxon>Pezizomycotina</taxon>
        <taxon>Sordariomycetes</taxon>
        <taxon>Xylariomycetidae</taxon>
        <taxon>Amphisphaeriales</taxon>
        <taxon>Pseudomassariaceae</taxon>
        <taxon>Pseudomassariella</taxon>
    </lineage>
</organism>
<dbReference type="InterPro" id="IPR036322">
    <property type="entry name" value="WD40_repeat_dom_sf"/>
</dbReference>
<sequence>MERQGQTTSTTWTGVNRLAWHPFNGQILGIYRDGQIFKWGPMDDSHEGVMQEMDATPSEITISGVGSIFATSDVKGAVKMYNFSQMVLIYKFTSDDIITSIAFSSDIQRFFDLRGRYCNVWEPNCLIRLSDSGLDMSEADSRSVTSSEWERKGSIMSDRDDILSTSISFSTSEAHADSCPAIILVETCVRNQQLVAYAKDYATIEVYDMMHEERHVIVRSSFGMGVGQLVLSRDGDFIAYSLVNGRIAIKSLDLRSSSGKIVTKVALAEKKSIGREVIRQILLEDKSERIFISGSAKIQVLDVASGSVLAERTVYPHPKQQHGAWEIHPSDANILLQFTADQVATFSWAILESACTLPIYRSQRSPDDGPAPLIAVETLLPSYYPQTQLVTTSSEESNMRALAFLVLDMSALLDQQEEGTNPKGSISAVAILPQTATHIKQSVGLLPDGRLVFLDENLWVCTTQLRSASGSLGGTDNNNLMRHFFVPHDWLNSAGMMLCRVQSDGTFLYPSKGEMAIIKSDIGTAWRK</sequence>
<dbReference type="RefSeq" id="XP_040720502.1">
    <property type="nucleotide sequence ID" value="XM_040863151.1"/>
</dbReference>
<keyword evidence="2" id="KW-1185">Reference proteome</keyword>
<accession>A0A1Y2EH58</accession>
<reference evidence="1 2" key="1">
    <citation type="submission" date="2016-07" db="EMBL/GenBank/DDBJ databases">
        <title>Pervasive Adenine N6-methylation of Active Genes in Fungi.</title>
        <authorList>
            <consortium name="DOE Joint Genome Institute"/>
            <person name="Mondo S.J."/>
            <person name="Dannebaum R.O."/>
            <person name="Kuo R.C."/>
            <person name="Labutti K."/>
            <person name="Haridas S."/>
            <person name="Kuo A."/>
            <person name="Salamov A."/>
            <person name="Ahrendt S.R."/>
            <person name="Lipzen A."/>
            <person name="Sullivan W."/>
            <person name="Andreopoulos W.B."/>
            <person name="Clum A."/>
            <person name="Lindquist E."/>
            <person name="Daum C."/>
            <person name="Ramamoorthy G.K."/>
            <person name="Gryganskyi A."/>
            <person name="Culley D."/>
            <person name="Magnuson J.K."/>
            <person name="James T.Y."/>
            <person name="O'Malley M.A."/>
            <person name="Stajich J.E."/>
            <person name="Spatafora J.W."/>
            <person name="Visel A."/>
            <person name="Grigoriev I.V."/>
        </authorList>
    </citation>
    <scope>NUCLEOTIDE SEQUENCE [LARGE SCALE GENOMIC DNA]</scope>
    <source>
        <strain evidence="1 2">CBS 129021</strain>
    </source>
</reference>
<evidence type="ECO:0008006" key="3">
    <source>
        <dbReference type="Google" id="ProtNLM"/>
    </source>
</evidence>
<evidence type="ECO:0000313" key="2">
    <source>
        <dbReference type="Proteomes" id="UP000193689"/>
    </source>
</evidence>
<dbReference type="OrthoDB" id="1658288at2759"/>
<dbReference type="InParanoid" id="A0A1Y2EH58"/>
<proteinExistence type="predicted"/>
<dbReference type="STRING" id="1141098.A0A1Y2EH58"/>
<evidence type="ECO:0000313" key="1">
    <source>
        <dbReference type="EMBL" id="ORY70910.1"/>
    </source>
</evidence>
<dbReference type="GeneID" id="63779363"/>